<dbReference type="EMBL" id="QVLU01000009">
    <property type="protein sequence ID" value="RGE71605.1"/>
    <property type="molecule type" value="Genomic_DNA"/>
</dbReference>
<reference evidence="7 10" key="1">
    <citation type="submission" date="2018-08" db="EMBL/GenBank/DDBJ databases">
        <title>A genome reference for cultivated species of the human gut microbiota.</title>
        <authorList>
            <person name="Zou Y."/>
            <person name="Xue W."/>
            <person name="Luo G."/>
        </authorList>
    </citation>
    <scope>NUCLEOTIDE SEQUENCE [LARGE SCALE GENOMIC DNA]</scope>
    <source>
        <strain evidence="8 10">AF26-4BH</strain>
        <strain evidence="7">TF05-5AC</strain>
    </source>
</reference>
<dbReference type="AlphaFoldDB" id="A0A3E3ID49"/>
<evidence type="ECO:0000256" key="2">
    <source>
        <dbReference type="ARBA" id="ARBA00022553"/>
    </source>
</evidence>
<name>A0A3E3ID49_9FIRM</name>
<dbReference type="Proteomes" id="UP000261166">
    <property type="component" value="Unassembled WGS sequence"/>
</dbReference>
<feature type="domain" description="HAMP" evidence="6">
    <location>
        <begin position="296"/>
        <end position="349"/>
    </location>
</feature>
<dbReference type="InterPro" id="IPR036890">
    <property type="entry name" value="HATPase_C_sf"/>
</dbReference>
<dbReference type="Gene3D" id="3.30.565.10">
    <property type="entry name" value="Histidine kinase-like ATPase, C-terminal domain"/>
    <property type="match status" value="1"/>
</dbReference>
<evidence type="ECO:0000256" key="5">
    <source>
        <dbReference type="SAM" id="Phobius"/>
    </source>
</evidence>
<keyword evidence="9" id="KW-1185">Reference proteome</keyword>
<proteinExistence type="predicted"/>
<keyword evidence="3" id="KW-0808">Transferase</keyword>
<keyword evidence="5" id="KW-1133">Transmembrane helix</keyword>
<evidence type="ECO:0000256" key="4">
    <source>
        <dbReference type="ARBA" id="ARBA00022777"/>
    </source>
</evidence>
<feature type="transmembrane region" description="Helical" evidence="5">
    <location>
        <begin position="271"/>
        <end position="291"/>
    </location>
</feature>
<evidence type="ECO:0000313" key="8">
    <source>
        <dbReference type="EMBL" id="RGE71605.1"/>
    </source>
</evidence>
<dbReference type="Gene3D" id="6.10.340.10">
    <property type="match status" value="1"/>
</dbReference>
<evidence type="ECO:0000313" key="7">
    <source>
        <dbReference type="EMBL" id="RGE64987.1"/>
    </source>
</evidence>
<evidence type="ECO:0000259" key="6">
    <source>
        <dbReference type="PROSITE" id="PS50885"/>
    </source>
</evidence>
<comment type="caution">
    <text evidence="7">The sequence shown here is derived from an EMBL/GenBank/DDBJ whole genome shotgun (WGS) entry which is preliminary data.</text>
</comment>
<dbReference type="RefSeq" id="WP_025488140.1">
    <property type="nucleotide sequence ID" value="NZ_JBKUNB010000013.1"/>
</dbReference>
<dbReference type="InterPro" id="IPR050640">
    <property type="entry name" value="Bact_2-comp_sensor_kinase"/>
</dbReference>
<dbReference type="Pfam" id="PF02518">
    <property type="entry name" value="HATPase_c"/>
    <property type="match status" value="1"/>
</dbReference>
<evidence type="ECO:0000256" key="3">
    <source>
        <dbReference type="ARBA" id="ARBA00022679"/>
    </source>
</evidence>
<gene>
    <name evidence="8" type="ORF">DWY69_11185</name>
    <name evidence="7" type="ORF">DXC51_01260</name>
</gene>
<accession>A0A3E3ID49</accession>
<organism evidence="7 9">
    <name type="scientific">Eisenbergiella massiliensis</name>
    <dbReference type="NCBI Taxonomy" id="1720294"/>
    <lineage>
        <taxon>Bacteria</taxon>
        <taxon>Bacillati</taxon>
        <taxon>Bacillota</taxon>
        <taxon>Clostridia</taxon>
        <taxon>Lachnospirales</taxon>
        <taxon>Lachnospiraceae</taxon>
        <taxon>Eisenbergiella</taxon>
    </lineage>
</organism>
<keyword evidence="4 7" id="KW-0418">Kinase</keyword>
<dbReference type="Pfam" id="PF06580">
    <property type="entry name" value="His_kinase"/>
    <property type="match status" value="1"/>
</dbReference>
<dbReference type="Proteomes" id="UP000260812">
    <property type="component" value="Unassembled WGS sequence"/>
</dbReference>
<dbReference type="PROSITE" id="PS50885">
    <property type="entry name" value="HAMP"/>
    <property type="match status" value="1"/>
</dbReference>
<dbReference type="PANTHER" id="PTHR34220">
    <property type="entry name" value="SENSOR HISTIDINE KINASE YPDA"/>
    <property type="match status" value="1"/>
</dbReference>
<dbReference type="InterPro" id="IPR010559">
    <property type="entry name" value="Sig_transdc_His_kin_internal"/>
</dbReference>
<dbReference type="SUPFAM" id="SSF55874">
    <property type="entry name" value="ATPase domain of HSP90 chaperone/DNA topoisomerase II/histidine kinase"/>
    <property type="match status" value="1"/>
</dbReference>
<dbReference type="InterPro" id="IPR003660">
    <property type="entry name" value="HAMP_dom"/>
</dbReference>
<keyword evidence="5" id="KW-0812">Transmembrane</keyword>
<protein>
    <submittedName>
        <fullName evidence="7">Sensor histidine kinase</fullName>
    </submittedName>
</protein>
<keyword evidence="5" id="KW-0472">Membrane</keyword>
<evidence type="ECO:0000313" key="9">
    <source>
        <dbReference type="Proteomes" id="UP000260812"/>
    </source>
</evidence>
<feature type="transmembrane region" description="Helical" evidence="5">
    <location>
        <begin position="9"/>
        <end position="29"/>
    </location>
</feature>
<dbReference type="GO" id="GO:0000155">
    <property type="term" value="F:phosphorelay sensor kinase activity"/>
    <property type="evidence" value="ECO:0007669"/>
    <property type="project" value="InterPro"/>
</dbReference>
<evidence type="ECO:0000313" key="10">
    <source>
        <dbReference type="Proteomes" id="UP000261166"/>
    </source>
</evidence>
<comment type="subcellular location">
    <subcellularLocation>
        <location evidence="1">Membrane</location>
    </subcellularLocation>
</comment>
<dbReference type="InterPro" id="IPR003594">
    <property type="entry name" value="HATPase_dom"/>
</dbReference>
<dbReference type="GO" id="GO:0016020">
    <property type="term" value="C:membrane"/>
    <property type="evidence" value="ECO:0007669"/>
    <property type="project" value="UniProtKB-SubCell"/>
</dbReference>
<dbReference type="OrthoDB" id="759642at2"/>
<keyword evidence="2" id="KW-0597">Phosphoprotein</keyword>
<dbReference type="GeneID" id="97985545"/>
<dbReference type="EMBL" id="QVLV01000001">
    <property type="protein sequence ID" value="RGE64987.1"/>
    <property type="molecule type" value="Genomic_DNA"/>
</dbReference>
<sequence>MRKIKNQLIINLIVLIAPLVVALLSYNFYGLSMINTHVASAGQSILETYGRILEQDLQLAQDYLTNKLSNDSDTLSLNYTDNYLDSYLIGENILSDFEQFMQAGFDSVYAMAVYAENQDMFRICYHNYDASVTYEDNSRLKQELLWEIKQNGPYEWHEFQAGSKELLISTMHNENVHFAVVVDLEKAKSPQKYESDSQQGYLVYADKNGNPITSKDFIEKNNIQIKLQNKPYYFTGDRQNRFIVVQKELPYGNLIQLYLQPYTAPFYAIDFTQAFLFLLTIAVAVLLPLGYQNMRKNYILPVENLVKTMVEIKDGDSEKYLTEEYHVEEFSEMKETFNSMLESIRNLKVSAYEQQLQAQEAKLQYLQIQIRPHFYLNCLKNLYALSVSGENIKLQKMILVLSEYMRGIIRKNENLVNVEDEIKSIKNYLELQQMSLSNPPAYRIDVDPSLKYQKIPPMAILTFVENSVKHGMQEQKKLVISVRVSLLSCDQESYVCITVLDSGPGFSEDILPILNQTDGKLQREHIGIDNVKQRIQMLYHSKATILFSNSDGACVEMILPVQEGNIDDSTYC</sequence>
<evidence type="ECO:0000256" key="1">
    <source>
        <dbReference type="ARBA" id="ARBA00004370"/>
    </source>
</evidence>
<dbReference type="PANTHER" id="PTHR34220:SF9">
    <property type="entry name" value="SIGNAL TRANSDUCTION HISTIDINE KINASE INTERNAL REGION DOMAIN-CONTAINING PROTEIN"/>
    <property type="match status" value="1"/>
</dbReference>